<dbReference type="CDD" id="cd16448">
    <property type="entry name" value="RING-H2"/>
    <property type="match status" value="1"/>
</dbReference>
<keyword evidence="1" id="KW-0862">Zinc</keyword>
<dbReference type="PROSITE" id="PS50089">
    <property type="entry name" value="ZF_RING_2"/>
    <property type="match status" value="1"/>
</dbReference>
<dbReference type="EMBL" id="AHHD01000229">
    <property type="protein sequence ID" value="EKG17666.1"/>
    <property type="molecule type" value="Genomic_DNA"/>
</dbReference>
<accession>K2R5L6</accession>
<dbReference type="InterPro" id="IPR001841">
    <property type="entry name" value="Znf_RING"/>
</dbReference>
<protein>
    <submittedName>
        <fullName evidence="4">Zinc finger RING-type protein</fullName>
    </submittedName>
</protein>
<dbReference type="SMART" id="SM00184">
    <property type="entry name" value="RING"/>
    <property type="match status" value="1"/>
</dbReference>
<sequence>MPFFHVPHPFVCVVLTSVSDLASFLTAIRDMSAEEINEATAEFCDPRGTLRGEFGQWIDSLEGTSETWEPYAMLMAAAGQAALLHFFSDARHTSIQEPIAADGSNIQHTTLLKDTFQWYAEWLTLLHQTKFLKIAKDDKAIIRRLWVDEKDWDGLVAHIPKIDSIRINEMKELGKKLYDTPVVDLVQPLQSRPELDWVREWREEILRCLMEMQNAAARLPENHLDRDAAVRSAFMTLHPTAWLLVRLIDAEETFEDELTYWHVEEEHMRKRIFTLDDKNFARLLPSRQAVRVWDEYEPEILDTLREIQDNARRNFDFRLLRDWGRGRAFKKLDLVIDTKGKELLELSIDGVLEKFNNFGKLSFDLFGCHPIKLKDALEGSDECCPVCLEDWVDGDVRVTTHCNHQYHPACIFGTWDLPGHFGFVCPKCRGEGLRVLGRINIPLDRIAKVNDEDLYRFSEDGLAWFNSMVDLAKTWEDDPDQEYNGVEAGDWIDMPGELWTAWAKSIRRELVQQNLTDSPQELTEKRPDPTASWPWLDPNPVNRAPPADGVNASLGNMSIDDDEVL</sequence>
<dbReference type="InterPro" id="IPR013083">
    <property type="entry name" value="Znf_RING/FYVE/PHD"/>
</dbReference>
<dbReference type="eggNOG" id="ENOG502T22B">
    <property type="taxonomic scope" value="Eukaryota"/>
</dbReference>
<dbReference type="Proteomes" id="UP000007129">
    <property type="component" value="Unassembled WGS sequence"/>
</dbReference>
<evidence type="ECO:0000313" key="5">
    <source>
        <dbReference type="Proteomes" id="UP000007129"/>
    </source>
</evidence>
<evidence type="ECO:0000256" key="2">
    <source>
        <dbReference type="SAM" id="MobiDB-lite"/>
    </source>
</evidence>
<proteinExistence type="predicted"/>
<gene>
    <name evidence="4" type="ORF">MPH_05115</name>
</gene>
<name>K2R5L6_MACPH</name>
<dbReference type="STRING" id="1126212.K2R5L6"/>
<comment type="caution">
    <text evidence="4">The sequence shown here is derived from an EMBL/GenBank/DDBJ whole genome shotgun (WGS) entry which is preliminary data.</text>
</comment>
<dbReference type="Gene3D" id="3.30.40.10">
    <property type="entry name" value="Zinc/RING finger domain, C3HC4 (zinc finger)"/>
    <property type="match status" value="1"/>
</dbReference>
<reference evidence="4 5" key="1">
    <citation type="journal article" date="2012" name="BMC Genomics">
        <title>Tools to kill: Genome of one of the most destructive plant pathogenic fungi Macrophomina phaseolina.</title>
        <authorList>
            <person name="Islam M.S."/>
            <person name="Haque M.S."/>
            <person name="Islam M.M."/>
            <person name="Emdad E.M."/>
            <person name="Halim A."/>
            <person name="Hossen Q.M.M."/>
            <person name="Hossain M.Z."/>
            <person name="Ahmed B."/>
            <person name="Rahim S."/>
            <person name="Rahman M.S."/>
            <person name="Alam M.M."/>
            <person name="Hou S."/>
            <person name="Wan X."/>
            <person name="Saito J.A."/>
            <person name="Alam M."/>
        </authorList>
    </citation>
    <scope>NUCLEOTIDE SEQUENCE [LARGE SCALE GENOMIC DNA]</scope>
    <source>
        <strain evidence="4 5">MS6</strain>
    </source>
</reference>
<dbReference type="VEuPathDB" id="FungiDB:MPH_05115"/>
<dbReference type="OrthoDB" id="1681166at2759"/>
<keyword evidence="1" id="KW-0863">Zinc-finger</keyword>
<keyword evidence="1" id="KW-0479">Metal-binding</keyword>
<dbReference type="InParanoid" id="K2R5L6"/>
<evidence type="ECO:0000259" key="3">
    <source>
        <dbReference type="PROSITE" id="PS50089"/>
    </source>
</evidence>
<dbReference type="SUPFAM" id="SSF57850">
    <property type="entry name" value="RING/U-box"/>
    <property type="match status" value="1"/>
</dbReference>
<dbReference type="GO" id="GO:0008270">
    <property type="term" value="F:zinc ion binding"/>
    <property type="evidence" value="ECO:0007669"/>
    <property type="project" value="UniProtKB-KW"/>
</dbReference>
<feature type="region of interest" description="Disordered" evidence="2">
    <location>
        <begin position="515"/>
        <end position="565"/>
    </location>
</feature>
<feature type="domain" description="RING-type" evidence="3">
    <location>
        <begin position="384"/>
        <end position="429"/>
    </location>
</feature>
<evidence type="ECO:0000256" key="1">
    <source>
        <dbReference type="PROSITE-ProRule" id="PRU00175"/>
    </source>
</evidence>
<evidence type="ECO:0000313" key="4">
    <source>
        <dbReference type="EMBL" id="EKG17666.1"/>
    </source>
</evidence>
<dbReference type="AlphaFoldDB" id="K2R5L6"/>
<organism evidence="4 5">
    <name type="scientific">Macrophomina phaseolina (strain MS6)</name>
    <name type="common">Charcoal rot fungus</name>
    <dbReference type="NCBI Taxonomy" id="1126212"/>
    <lineage>
        <taxon>Eukaryota</taxon>
        <taxon>Fungi</taxon>
        <taxon>Dikarya</taxon>
        <taxon>Ascomycota</taxon>
        <taxon>Pezizomycotina</taxon>
        <taxon>Dothideomycetes</taxon>
        <taxon>Dothideomycetes incertae sedis</taxon>
        <taxon>Botryosphaeriales</taxon>
        <taxon>Botryosphaeriaceae</taxon>
        <taxon>Macrophomina</taxon>
    </lineage>
</organism>
<dbReference type="HOGENOM" id="CLU_482378_0_0_1"/>